<proteinExistence type="inferred from homology"/>
<reference evidence="5" key="2">
    <citation type="submission" date="2025-09" db="UniProtKB">
        <authorList>
            <consortium name="Ensembl"/>
        </authorList>
    </citation>
    <scope>IDENTIFICATION</scope>
</reference>
<evidence type="ECO:0000259" key="4">
    <source>
        <dbReference type="PROSITE" id="PS51720"/>
    </source>
</evidence>
<keyword evidence="3" id="KW-0342">GTP-binding</keyword>
<dbReference type="Proteomes" id="UP000261620">
    <property type="component" value="Unplaced"/>
</dbReference>
<dbReference type="Pfam" id="PF04548">
    <property type="entry name" value="AIG1"/>
    <property type="match status" value="1"/>
</dbReference>
<dbReference type="InterPro" id="IPR006703">
    <property type="entry name" value="G_AIG1"/>
</dbReference>
<protein>
    <recommendedName>
        <fullName evidence="4">AIG1-type G domain-containing protein</fullName>
    </recommendedName>
</protein>
<evidence type="ECO:0000256" key="2">
    <source>
        <dbReference type="ARBA" id="ARBA00022741"/>
    </source>
</evidence>
<name>A0A3Q3X2M3_MOLML</name>
<dbReference type="InterPro" id="IPR027417">
    <property type="entry name" value="P-loop_NTPase"/>
</dbReference>
<keyword evidence="2" id="KW-0547">Nucleotide-binding</keyword>
<dbReference type="SUPFAM" id="SSF52540">
    <property type="entry name" value="P-loop containing nucleoside triphosphate hydrolases"/>
    <property type="match status" value="1"/>
</dbReference>
<dbReference type="PANTHER" id="PTHR10903">
    <property type="entry name" value="GTPASE, IMAP FAMILY MEMBER-RELATED"/>
    <property type="match status" value="1"/>
</dbReference>
<comment type="similarity">
    <text evidence="1">Belongs to the TRAFAC class TrmE-Era-EngA-EngB-Septin-like GTPase superfamily. AIG1/Toc34/Toc159-like paraseptin GTPase family. IAN subfamily.</text>
</comment>
<dbReference type="Ensembl" id="ENSMMOT00000019740.1">
    <property type="protein sequence ID" value="ENSMMOP00000019414.1"/>
    <property type="gene ID" value="ENSMMOG00000014720.1"/>
</dbReference>
<evidence type="ECO:0000256" key="3">
    <source>
        <dbReference type="ARBA" id="ARBA00023134"/>
    </source>
</evidence>
<evidence type="ECO:0000313" key="5">
    <source>
        <dbReference type="Ensembl" id="ENSMMOP00000019414.1"/>
    </source>
</evidence>
<dbReference type="PROSITE" id="PS51720">
    <property type="entry name" value="G_AIG1"/>
    <property type="match status" value="1"/>
</dbReference>
<dbReference type="Gene3D" id="3.40.50.300">
    <property type="entry name" value="P-loop containing nucleotide triphosphate hydrolases"/>
    <property type="match status" value="1"/>
</dbReference>
<dbReference type="GO" id="GO:0005525">
    <property type="term" value="F:GTP binding"/>
    <property type="evidence" value="ECO:0007669"/>
    <property type="project" value="UniProtKB-KW"/>
</dbReference>
<accession>A0A3Q3X2M3</accession>
<dbReference type="InterPro" id="IPR045058">
    <property type="entry name" value="GIMA/IAN/Toc"/>
</dbReference>
<dbReference type="PANTHER" id="PTHR10903:SF170">
    <property type="entry name" value="GTPASE IMAP FAMILY MEMBER 7"/>
    <property type="match status" value="1"/>
</dbReference>
<keyword evidence="6" id="KW-1185">Reference proteome</keyword>
<organism evidence="5 6">
    <name type="scientific">Mola mola</name>
    <name type="common">Ocean sunfish</name>
    <name type="synonym">Tetraodon mola</name>
    <dbReference type="NCBI Taxonomy" id="94237"/>
    <lineage>
        <taxon>Eukaryota</taxon>
        <taxon>Metazoa</taxon>
        <taxon>Chordata</taxon>
        <taxon>Craniata</taxon>
        <taxon>Vertebrata</taxon>
        <taxon>Euteleostomi</taxon>
        <taxon>Actinopterygii</taxon>
        <taxon>Neopterygii</taxon>
        <taxon>Teleostei</taxon>
        <taxon>Neoteleostei</taxon>
        <taxon>Acanthomorphata</taxon>
        <taxon>Eupercaria</taxon>
        <taxon>Tetraodontiformes</taxon>
        <taxon>Molidae</taxon>
        <taxon>Mola</taxon>
    </lineage>
</organism>
<dbReference type="AlphaFoldDB" id="A0A3Q3X2M3"/>
<reference evidence="5" key="1">
    <citation type="submission" date="2025-08" db="UniProtKB">
        <authorList>
            <consortium name="Ensembl"/>
        </authorList>
    </citation>
    <scope>IDENTIFICATION</scope>
</reference>
<sequence>MAKPRLSKIVSFKCEGNRANFKQSRVLSTDSAGSLKVAQRRECLRMVLVGKTGSGKSPTANTILDKESTGEFNGQSVILVDTPGLFDTSLSNDQVKHELVKCIMLLAPGPHVFLLLMRISRFTQEDRDTVGLIKEFFGSKSGEFIIIVLTGADELKDETIESYIQTDRDGFVQQMIEDCGGRYQIFNNNGQNEVQLRQKDLERLKKIQEEEIKYLTMTLDPKQ</sequence>
<evidence type="ECO:0000313" key="6">
    <source>
        <dbReference type="Proteomes" id="UP000261620"/>
    </source>
</evidence>
<dbReference type="OMA" id="HASFTGD"/>
<feature type="domain" description="AIG1-type G" evidence="4">
    <location>
        <begin position="41"/>
        <end position="223"/>
    </location>
</feature>
<dbReference type="STRING" id="94237.ENSMMOP00000019414"/>
<evidence type="ECO:0000256" key="1">
    <source>
        <dbReference type="ARBA" id="ARBA00008535"/>
    </source>
</evidence>